<keyword evidence="4 11" id="KW-0328">Glycosyltransferase</keyword>
<comment type="function">
    <text evidence="11">Catalyses the transfer of galactose onto proteins or lipids.</text>
</comment>
<evidence type="ECO:0000313" key="14">
    <source>
        <dbReference type="EnsemblMetazoa" id="XP_011681597"/>
    </source>
</evidence>
<reference evidence="15" key="1">
    <citation type="submission" date="2015-02" db="EMBL/GenBank/DDBJ databases">
        <title>Genome sequencing for Strongylocentrotus purpuratus.</title>
        <authorList>
            <person name="Murali S."/>
            <person name="Liu Y."/>
            <person name="Vee V."/>
            <person name="English A."/>
            <person name="Wang M."/>
            <person name="Skinner E."/>
            <person name="Han Y."/>
            <person name="Muzny D.M."/>
            <person name="Worley K.C."/>
            <person name="Gibbs R.A."/>
        </authorList>
    </citation>
    <scope>NUCLEOTIDE SEQUENCE</scope>
</reference>
<evidence type="ECO:0000256" key="5">
    <source>
        <dbReference type="ARBA" id="ARBA00022679"/>
    </source>
</evidence>
<keyword evidence="6 11" id="KW-0812">Transmembrane</keyword>
<dbReference type="RefSeq" id="XP_011681597.2">
    <property type="nucleotide sequence ID" value="XM_011683295.2"/>
</dbReference>
<keyword evidence="15" id="KW-1185">Reference proteome</keyword>
<keyword evidence="9 11" id="KW-0472">Membrane</keyword>
<evidence type="ECO:0000256" key="10">
    <source>
        <dbReference type="ARBA" id="ARBA00023180"/>
    </source>
</evidence>
<feature type="domain" description="Galactosyltransferase C-terminal" evidence="12">
    <location>
        <begin position="281"/>
        <end position="356"/>
    </location>
</feature>
<dbReference type="KEGG" id="spu:589658"/>
<keyword evidence="5 11" id="KW-0808">Transferase</keyword>
<reference evidence="14" key="2">
    <citation type="submission" date="2021-01" db="UniProtKB">
        <authorList>
            <consortium name="EnsemblMetazoa"/>
        </authorList>
    </citation>
    <scope>IDENTIFICATION</scope>
</reference>
<dbReference type="GO" id="GO:0005794">
    <property type="term" value="C:Golgi apparatus"/>
    <property type="evidence" value="ECO:0000318"/>
    <property type="project" value="GO_Central"/>
</dbReference>
<dbReference type="SUPFAM" id="SSF53448">
    <property type="entry name" value="Nucleotide-diphospho-sugar transferases"/>
    <property type="match status" value="1"/>
</dbReference>
<name>A0A7M7LTX9_STRPU</name>
<dbReference type="PRINTS" id="PR02050">
    <property type="entry name" value="B14GALTRFASE"/>
</dbReference>
<dbReference type="InterPro" id="IPR003859">
    <property type="entry name" value="Galactosyl_T"/>
</dbReference>
<dbReference type="GO" id="GO:0005975">
    <property type="term" value="P:carbohydrate metabolic process"/>
    <property type="evidence" value="ECO:0007669"/>
    <property type="project" value="InterPro"/>
</dbReference>
<dbReference type="EC" id="2.4.1.-" evidence="11"/>
<dbReference type="GO" id="GO:0008489">
    <property type="term" value="F:UDP-galactose:glucosylceramide beta-1,4-galactosyltransferase activity"/>
    <property type="evidence" value="ECO:0000318"/>
    <property type="project" value="GO_Central"/>
</dbReference>
<organism evidence="14 15">
    <name type="scientific">Strongylocentrotus purpuratus</name>
    <name type="common">Purple sea urchin</name>
    <dbReference type="NCBI Taxonomy" id="7668"/>
    <lineage>
        <taxon>Eukaryota</taxon>
        <taxon>Metazoa</taxon>
        <taxon>Echinodermata</taxon>
        <taxon>Eleutherozoa</taxon>
        <taxon>Echinozoa</taxon>
        <taxon>Echinoidea</taxon>
        <taxon>Euechinoidea</taxon>
        <taxon>Echinacea</taxon>
        <taxon>Camarodonta</taxon>
        <taxon>Echinidea</taxon>
        <taxon>Strongylocentrotidae</taxon>
        <taxon>Strongylocentrotus</taxon>
    </lineage>
</organism>
<keyword evidence="7 11" id="KW-0735">Signal-anchor</keyword>
<dbReference type="Pfam" id="PF13733">
    <property type="entry name" value="Glyco_transf_7N"/>
    <property type="match status" value="1"/>
</dbReference>
<dbReference type="InterPro" id="IPR027791">
    <property type="entry name" value="Galactosyl_T_C"/>
</dbReference>
<evidence type="ECO:0000256" key="4">
    <source>
        <dbReference type="ARBA" id="ARBA00022676"/>
    </source>
</evidence>
<dbReference type="PANTHER" id="PTHR19300">
    <property type="entry name" value="BETA-1,4-GALACTOSYLTRANSFERASE"/>
    <property type="match status" value="1"/>
</dbReference>
<evidence type="ECO:0000256" key="1">
    <source>
        <dbReference type="ARBA" id="ARBA00004606"/>
    </source>
</evidence>
<evidence type="ECO:0000256" key="2">
    <source>
        <dbReference type="ARBA" id="ARBA00004922"/>
    </source>
</evidence>
<evidence type="ECO:0000256" key="8">
    <source>
        <dbReference type="ARBA" id="ARBA00022989"/>
    </source>
</evidence>
<sequence length="428" mass="49394">MYCLARINSRRSFYIFILCTTMVTVTWFHQGPWFQNVYLYMQSNTELASSTSGENTAILRALHPIMTSLNWTRNRKSIGALKIKEHTEALKPCLSSSEIPKVRIDPRKNKTTLARVNAEIFGSMVRKVRHAAGTANKSLPSILMKRRSIQKAASSIDQTISKMNLAVDVDDYRVLPGGHWIPLSCRPLWKVAIVVGFRNRFQHLPIFLRHIVPLLKRQKLEFSIFISEQRNNLLFNKAMVMNIGFIEAMEFNDFDCVVFHDVDHLAMNVRNYYGCENMPKHFESGEPKWNWKLPYQELFGGAVGVTTSQFVEINGFPNVYWGWGGEDDDFYNRVVANGFKPSRPEGEIGYFDTIEHNSKDSSRLNIAKFCLQKQCAERMSTDGLSNLKYEPPTIELHPLYTNISVNIQRLPWNPKWKRCDTLDTMYSL</sequence>
<dbReference type="InterPro" id="IPR029044">
    <property type="entry name" value="Nucleotide-diphossugar_trans"/>
</dbReference>
<comment type="pathway">
    <text evidence="2 11">Protein modification; protein glycosylation.</text>
</comment>
<dbReference type="GO" id="GO:0016020">
    <property type="term" value="C:membrane"/>
    <property type="evidence" value="ECO:0007669"/>
    <property type="project" value="UniProtKB-SubCell"/>
</dbReference>
<dbReference type="EnsemblMetazoa" id="XM_011683295">
    <property type="protein sequence ID" value="XP_011681597"/>
    <property type="gene ID" value="LOC589658"/>
</dbReference>
<evidence type="ECO:0000256" key="11">
    <source>
        <dbReference type="RuleBase" id="RU368121"/>
    </source>
</evidence>
<dbReference type="Gene3D" id="3.90.550.10">
    <property type="entry name" value="Spore Coat Polysaccharide Biosynthesis Protein SpsA, Chain A"/>
    <property type="match status" value="1"/>
</dbReference>
<evidence type="ECO:0000256" key="3">
    <source>
        <dbReference type="ARBA" id="ARBA00005735"/>
    </source>
</evidence>
<dbReference type="AlphaFoldDB" id="A0A7M7LTX9"/>
<evidence type="ECO:0000313" key="15">
    <source>
        <dbReference type="Proteomes" id="UP000007110"/>
    </source>
</evidence>
<dbReference type="UniPathway" id="UPA00378"/>
<comment type="subcellular location">
    <subcellularLocation>
        <location evidence="1">Membrane</location>
        <topology evidence="1">Single-pass type II membrane protein</topology>
    </subcellularLocation>
</comment>
<evidence type="ECO:0000256" key="9">
    <source>
        <dbReference type="ARBA" id="ARBA00023136"/>
    </source>
</evidence>
<keyword evidence="8 11" id="KW-1133">Transmembrane helix</keyword>
<dbReference type="Pfam" id="PF02709">
    <property type="entry name" value="Glyco_transf_7C"/>
    <property type="match status" value="1"/>
</dbReference>
<evidence type="ECO:0000256" key="7">
    <source>
        <dbReference type="ARBA" id="ARBA00022968"/>
    </source>
</evidence>
<dbReference type="OMA" id="MYCLARI"/>
<dbReference type="InParanoid" id="A0A7M7LTX9"/>
<evidence type="ECO:0000256" key="6">
    <source>
        <dbReference type="ARBA" id="ARBA00022692"/>
    </source>
</evidence>
<protein>
    <recommendedName>
        <fullName evidence="11">Beta-1,4-galactosyltransferase</fullName>
        <ecNumber evidence="11">2.4.1.-</ecNumber>
    </recommendedName>
</protein>
<feature type="transmembrane region" description="Helical" evidence="11">
    <location>
        <begin position="12"/>
        <end position="29"/>
    </location>
</feature>
<dbReference type="CDD" id="cd00899">
    <property type="entry name" value="b4GalT"/>
    <property type="match status" value="1"/>
</dbReference>
<dbReference type="PANTHER" id="PTHR19300:SF38">
    <property type="entry name" value="BETA-1,4-GALACTOSYLTRANSFERASE"/>
    <property type="match status" value="1"/>
</dbReference>
<dbReference type="GeneID" id="589658"/>
<dbReference type="InterPro" id="IPR027995">
    <property type="entry name" value="Galactosyl_T_N"/>
</dbReference>
<evidence type="ECO:0000259" key="13">
    <source>
        <dbReference type="Pfam" id="PF13733"/>
    </source>
</evidence>
<comment type="similarity">
    <text evidence="3 11">Belongs to the glycosyltransferase 7 family.</text>
</comment>
<evidence type="ECO:0000259" key="12">
    <source>
        <dbReference type="Pfam" id="PF02709"/>
    </source>
</evidence>
<dbReference type="Proteomes" id="UP000007110">
    <property type="component" value="Unassembled WGS sequence"/>
</dbReference>
<proteinExistence type="inferred from homology"/>
<feature type="domain" description="Galactosyltransferase N-terminal" evidence="13">
    <location>
        <begin position="166"/>
        <end position="276"/>
    </location>
</feature>
<keyword evidence="10 11" id="KW-0325">Glycoprotein</keyword>
<accession>A0A7M7LTX9</accession>